<dbReference type="Proteomes" id="UP000239833">
    <property type="component" value="Chromosome"/>
</dbReference>
<gene>
    <name evidence="1" type="ORF">ERICIII_04764</name>
</gene>
<organism evidence="1 2">
    <name type="scientific">Paenibacillus larvae subsp. larvae</name>
    <dbReference type="NCBI Taxonomy" id="147375"/>
    <lineage>
        <taxon>Bacteria</taxon>
        <taxon>Bacillati</taxon>
        <taxon>Bacillota</taxon>
        <taxon>Bacilli</taxon>
        <taxon>Bacillales</taxon>
        <taxon>Paenibacillaceae</taxon>
        <taxon>Paenibacillus</taxon>
    </lineage>
</organism>
<sequence>MVGFFSTGGVILDDFLKIELINNIADQSNQMIIGYPLAQVHRNEFPLFRGVFFEFRHIRTPFVRLLRFTIRIRREIGTSLFRRTDSSTPSD</sequence>
<accession>A0A2L1UK09</accession>
<reference evidence="2" key="1">
    <citation type="submission" date="2017-02" db="EMBL/GenBank/DDBJ databases">
        <title>Delineation of Paenibacillus larvae strains originating from foulbrood outbreaks.</title>
        <authorList>
            <person name="Beims H."/>
            <person name="Bunk B."/>
            <person name="Sproeer C."/>
            <person name="Mohr K.I."/>
            <person name="Pradella S."/>
            <person name="Guenther G."/>
            <person name="Rohde M."/>
            <person name="von der Ohe W."/>
            <person name="Steinert M."/>
        </authorList>
    </citation>
    <scope>NUCLEOTIDE SEQUENCE [LARGE SCALE GENOMIC DNA]</scope>
    <source>
        <strain evidence="2">Eric_III</strain>
    </source>
</reference>
<protein>
    <submittedName>
        <fullName evidence="1">Uncharacterized protein</fullName>
    </submittedName>
</protein>
<name>A0A2L1UK09_9BACL</name>
<dbReference type="EMBL" id="CP019655">
    <property type="protein sequence ID" value="AVF28769.1"/>
    <property type="molecule type" value="Genomic_DNA"/>
</dbReference>
<evidence type="ECO:0000313" key="2">
    <source>
        <dbReference type="Proteomes" id="UP000239833"/>
    </source>
</evidence>
<proteinExistence type="predicted"/>
<evidence type="ECO:0000313" key="1">
    <source>
        <dbReference type="EMBL" id="AVF28769.1"/>
    </source>
</evidence>
<dbReference type="AlphaFoldDB" id="A0A2L1UK09"/>